<dbReference type="Proteomes" id="UP000182740">
    <property type="component" value="Unassembled WGS sequence"/>
</dbReference>
<sequence length="182" mass="20372">MDYAPLMPEPRRRRPATPEEAQALGHPLRLRIMRLCLVEELTNKQLADRLGRDPGTVLHHVRRLVAAGLLEPAPVRTGASGALEKPYRSNSETWWLDGPLAGADAETRFAPIEIFQEELREAGPESVVLHEKFLLHLSPDEVEELDRRILAVLDEYVATDHKRLGRPAVGGIFVLHHVRPGG</sequence>
<dbReference type="InterPro" id="IPR036388">
    <property type="entry name" value="WH-like_DNA-bd_sf"/>
</dbReference>
<dbReference type="SUPFAM" id="SSF46785">
    <property type="entry name" value="Winged helix' DNA-binding domain"/>
    <property type="match status" value="1"/>
</dbReference>
<dbReference type="InterPro" id="IPR001845">
    <property type="entry name" value="HTH_ArsR_DNA-bd_dom"/>
</dbReference>
<proteinExistence type="predicted"/>
<accession>A0A1K1SRB3</accession>
<reference evidence="4" key="1">
    <citation type="submission" date="2016-11" db="EMBL/GenBank/DDBJ databases">
        <authorList>
            <person name="Varghese N."/>
            <person name="Submissions S."/>
        </authorList>
    </citation>
    <scope>NUCLEOTIDE SEQUENCE [LARGE SCALE GENOMIC DNA]</scope>
    <source>
        <strain evidence="4">DSM 44671</strain>
    </source>
</reference>
<dbReference type="GO" id="GO:0003700">
    <property type="term" value="F:DNA-binding transcription factor activity"/>
    <property type="evidence" value="ECO:0007669"/>
    <property type="project" value="InterPro"/>
</dbReference>
<dbReference type="Gene3D" id="1.10.10.10">
    <property type="entry name" value="Winged helix-like DNA-binding domain superfamily/Winged helix DNA-binding domain"/>
    <property type="match status" value="1"/>
</dbReference>
<dbReference type="Pfam" id="PF12840">
    <property type="entry name" value="HTH_20"/>
    <property type="match status" value="1"/>
</dbReference>
<dbReference type="InterPro" id="IPR036390">
    <property type="entry name" value="WH_DNA-bd_sf"/>
</dbReference>
<evidence type="ECO:0000313" key="4">
    <source>
        <dbReference type="Proteomes" id="UP000182740"/>
    </source>
</evidence>
<evidence type="ECO:0000313" key="3">
    <source>
        <dbReference type="EMBL" id="SFW86857.1"/>
    </source>
</evidence>
<protein>
    <submittedName>
        <fullName evidence="3">Helix-turn-helix domain-containing protein</fullName>
    </submittedName>
</protein>
<gene>
    <name evidence="3" type="ORF">SAMN04489730_6521</name>
</gene>
<keyword evidence="4" id="KW-1185">Reference proteome</keyword>
<feature type="domain" description="HTH arsR-type" evidence="2">
    <location>
        <begin position="19"/>
        <end position="105"/>
    </location>
</feature>
<dbReference type="STRING" id="546364.SAMN04489730_6521"/>
<dbReference type="CDD" id="cd00090">
    <property type="entry name" value="HTH_ARSR"/>
    <property type="match status" value="1"/>
</dbReference>
<dbReference type="InterPro" id="IPR011991">
    <property type="entry name" value="ArsR-like_HTH"/>
</dbReference>
<evidence type="ECO:0000259" key="2">
    <source>
        <dbReference type="SMART" id="SM00418"/>
    </source>
</evidence>
<name>A0A1K1SRB3_9PSEU</name>
<dbReference type="AlphaFoldDB" id="A0A1K1SRB3"/>
<evidence type="ECO:0000256" key="1">
    <source>
        <dbReference type="SAM" id="MobiDB-lite"/>
    </source>
</evidence>
<dbReference type="EMBL" id="FPJG01000006">
    <property type="protein sequence ID" value="SFW86857.1"/>
    <property type="molecule type" value="Genomic_DNA"/>
</dbReference>
<dbReference type="SMART" id="SM00418">
    <property type="entry name" value="HTH_ARSR"/>
    <property type="match status" value="1"/>
</dbReference>
<organism evidence="3 4">
    <name type="scientific">Amycolatopsis australiensis</name>
    <dbReference type="NCBI Taxonomy" id="546364"/>
    <lineage>
        <taxon>Bacteria</taxon>
        <taxon>Bacillati</taxon>
        <taxon>Actinomycetota</taxon>
        <taxon>Actinomycetes</taxon>
        <taxon>Pseudonocardiales</taxon>
        <taxon>Pseudonocardiaceae</taxon>
        <taxon>Amycolatopsis</taxon>
    </lineage>
</organism>
<feature type="region of interest" description="Disordered" evidence="1">
    <location>
        <begin position="1"/>
        <end position="22"/>
    </location>
</feature>